<dbReference type="Gene3D" id="3.90.1150.10">
    <property type="entry name" value="Aspartate Aminotransferase, domain 1"/>
    <property type="match status" value="1"/>
</dbReference>
<dbReference type="RefSeq" id="WP_106077687.1">
    <property type="nucleotide sequence ID" value="NZ_MTBD01000030.1"/>
</dbReference>
<evidence type="ECO:0000256" key="3">
    <source>
        <dbReference type="ARBA" id="ARBA00022679"/>
    </source>
</evidence>
<reference evidence="5 6" key="1">
    <citation type="submission" date="2017-01" db="EMBL/GenBank/DDBJ databases">
        <title>New insights into the genetic diversity of Chromobacterium isolated from tropical freshwater lake.</title>
        <authorList>
            <person name="Santos A.B."/>
            <person name="Nascimento A.M."/>
            <person name="Da Silva P.C."/>
        </authorList>
    </citation>
    <scope>NUCLEOTIDE SEQUENCE [LARGE SCALE GENOMIC DNA]</scope>
    <source>
        <strain evidence="5 6">56AF</strain>
    </source>
</reference>
<evidence type="ECO:0000259" key="4">
    <source>
        <dbReference type="Pfam" id="PF00155"/>
    </source>
</evidence>
<dbReference type="InterPro" id="IPR050087">
    <property type="entry name" value="AON_synthase_class-II"/>
</dbReference>
<evidence type="ECO:0000256" key="2">
    <source>
        <dbReference type="ARBA" id="ARBA00021531"/>
    </source>
</evidence>
<organism evidence="5 6">
    <name type="scientific">Chromobacterium amazonense</name>
    <dbReference type="NCBI Taxonomy" id="1382803"/>
    <lineage>
        <taxon>Bacteria</taxon>
        <taxon>Pseudomonadati</taxon>
        <taxon>Pseudomonadota</taxon>
        <taxon>Betaproteobacteria</taxon>
        <taxon>Neisseriales</taxon>
        <taxon>Chromobacteriaceae</taxon>
        <taxon>Chromobacterium</taxon>
    </lineage>
</organism>
<protein>
    <recommendedName>
        <fullName evidence="2">Putative 8-amino-7-oxononanoate synthase</fullName>
    </recommendedName>
</protein>
<dbReference type="InterPro" id="IPR015422">
    <property type="entry name" value="PyrdxlP-dep_Trfase_small"/>
</dbReference>
<name>A0A2S9X1Q1_9NEIS</name>
<keyword evidence="3 5" id="KW-0808">Transferase</keyword>
<comment type="cofactor">
    <cofactor evidence="1">
        <name>pyridoxal 5'-phosphate</name>
        <dbReference type="ChEBI" id="CHEBI:597326"/>
    </cofactor>
</comment>
<comment type="caution">
    <text evidence="5">The sequence shown here is derived from an EMBL/GenBank/DDBJ whole genome shotgun (WGS) entry which is preliminary data.</text>
</comment>
<dbReference type="OrthoDB" id="9807157at2"/>
<evidence type="ECO:0000313" key="6">
    <source>
        <dbReference type="Proteomes" id="UP000239469"/>
    </source>
</evidence>
<dbReference type="PANTHER" id="PTHR13693">
    <property type="entry name" value="CLASS II AMINOTRANSFERASE/8-AMINO-7-OXONONANOATE SYNTHASE"/>
    <property type="match status" value="1"/>
</dbReference>
<gene>
    <name evidence="5" type="ORF">BUE93_17770</name>
</gene>
<sequence length="417" mass="44855">MPANAQKDWMTTRRFRTTEAHAEAIQEGLTSFTVSGRNGKQLTLSDGGVYTEFVSCSYLGLEQHPDLMEAARTAMDQLGLHLSSSRGAMRPPHLRQLEERLSRIYQGGSAMVFTSTSNVHLGILPLLGSGSLANYPVGQAVHWLIDQTAHASMQVLRGILQQFGPASRVDSFDEQALTDTLKRCAAQGQTPILLIDGIGSMNSMVPVARLARKLSEAGGHIYVDDAHGISIAGIHGAGYAFAAVDHALPHNMILAGSLSKAFGGAGGFAVLADDRDYDAIATLANPLVFGHSIMLPMLAANVAAADIHLDGRIIELQARLWSNVETLDQMTGRRLMNAGMQSPIRGALFDSEEAGLAAARMFKQRGILLFPVFYPIVREGKAMLRFAISANHHPDEIRQLAQAIHAVGQSGLTWSNA</sequence>
<dbReference type="InterPro" id="IPR015421">
    <property type="entry name" value="PyrdxlP-dep_Trfase_major"/>
</dbReference>
<dbReference type="SUPFAM" id="SSF53383">
    <property type="entry name" value="PLP-dependent transferases"/>
    <property type="match status" value="1"/>
</dbReference>
<dbReference type="InterPro" id="IPR015424">
    <property type="entry name" value="PyrdxlP-dep_Trfase"/>
</dbReference>
<dbReference type="Pfam" id="PF00155">
    <property type="entry name" value="Aminotran_1_2"/>
    <property type="match status" value="1"/>
</dbReference>
<dbReference type="InterPro" id="IPR004839">
    <property type="entry name" value="Aminotransferase_I/II_large"/>
</dbReference>
<dbReference type="GO" id="GO:0030170">
    <property type="term" value="F:pyridoxal phosphate binding"/>
    <property type="evidence" value="ECO:0007669"/>
    <property type="project" value="InterPro"/>
</dbReference>
<evidence type="ECO:0000256" key="1">
    <source>
        <dbReference type="ARBA" id="ARBA00001933"/>
    </source>
</evidence>
<keyword evidence="5" id="KW-0032">Aminotransferase</keyword>
<dbReference type="AlphaFoldDB" id="A0A2S9X1Q1"/>
<proteinExistence type="predicted"/>
<evidence type="ECO:0000313" key="5">
    <source>
        <dbReference type="EMBL" id="PRP69613.1"/>
    </source>
</evidence>
<feature type="domain" description="Aminotransferase class I/classII large" evidence="4">
    <location>
        <begin position="58"/>
        <end position="404"/>
    </location>
</feature>
<dbReference type="NCBIfam" id="NF005697">
    <property type="entry name" value="PRK07505.1"/>
    <property type="match status" value="1"/>
</dbReference>
<dbReference type="Proteomes" id="UP000239469">
    <property type="component" value="Unassembled WGS sequence"/>
</dbReference>
<dbReference type="Gene3D" id="3.40.640.10">
    <property type="entry name" value="Type I PLP-dependent aspartate aminotransferase-like (Major domain)"/>
    <property type="match status" value="1"/>
</dbReference>
<dbReference type="GO" id="GO:0008483">
    <property type="term" value="F:transaminase activity"/>
    <property type="evidence" value="ECO:0007669"/>
    <property type="project" value="UniProtKB-KW"/>
</dbReference>
<dbReference type="EMBL" id="MTBD01000030">
    <property type="protein sequence ID" value="PRP69613.1"/>
    <property type="molecule type" value="Genomic_DNA"/>
</dbReference>
<accession>A0A2S9X1Q1</accession>